<proteinExistence type="predicted"/>
<name>A0ABX5QG76_9MICO</name>
<evidence type="ECO:0000313" key="3">
    <source>
        <dbReference type="EMBL" id="QAB18040.1"/>
    </source>
</evidence>
<organism evidence="3 4">
    <name type="scientific">Leucobacter muris</name>
    <dbReference type="NCBI Taxonomy" id="1935379"/>
    <lineage>
        <taxon>Bacteria</taxon>
        <taxon>Bacillati</taxon>
        <taxon>Actinomycetota</taxon>
        <taxon>Actinomycetes</taxon>
        <taxon>Micrococcales</taxon>
        <taxon>Microbacteriaceae</taxon>
        <taxon>Leucobacter</taxon>
    </lineage>
</organism>
<evidence type="ECO:0000259" key="2">
    <source>
        <dbReference type="Pfam" id="PF22181"/>
    </source>
</evidence>
<evidence type="ECO:0000313" key="4">
    <source>
        <dbReference type="Proteomes" id="UP000285768"/>
    </source>
</evidence>
<dbReference type="PANTHER" id="PTHR43685:SF11">
    <property type="entry name" value="GLYCOSYLTRANSFERASE TAGX-RELATED"/>
    <property type="match status" value="1"/>
</dbReference>
<dbReference type="SUPFAM" id="SSF53448">
    <property type="entry name" value="Nucleotide-diphospho-sugar transferases"/>
    <property type="match status" value="1"/>
</dbReference>
<protein>
    <submittedName>
        <fullName evidence="3">Glycosyltransferase family 2 protein</fullName>
    </submittedName>
</protein>
<dbReference type="Pfam" id="PF00535">
    <property type="entry name" value="Glycos_transf_2"/>
    <property type="match status" value="1"/>
</dbReference>
<accession>A0ABX5QG76</accession>
<dbReference type="InterPro" id="IPR054028">
    <property type="entry name" value="TarS/TarP_linker"/>
</dbReference>
<dbReference type="Gene3D" id="3.90.550.10">
    <property type="entry name" value="Spore Coat Polysaccharide Biosynthesis Protein SpsA, Chain A"/>
    <property type="match status" value="1"/>
</dbReference>
<dbReference type="RefSeq" id="WP_128387005.1">
    <property type="nucleotide sequence ID" value="NZ_CP035037.1"/>
</dbReference>
<dbReference type="Pfam" id="PF22181">
    <property type="entry name" value="TarS_linker"/>
    <property type="match status" value="1"/>
</dbReference>
<keyword evidence="4" id="KW-1185">Reference proteome</keyword>
<dbReference type="InterPro" id="IPR050834">
    <property type="entry name" value="Glycosyltransf_2"/>
</dbReference>
<dbReference type="PANTHER" id="PTHR43685">
    <property type="entry name" value="GLYCOSYLTRANSFERASE"/>
    <property type="match status" value="1"/>
</dbReference>
<feature type="domain" description="Glycosyltransferase 2-like" evidence="1">
    <location>
        <begin position="9"/>
        <end position="125"/>
    </location>
</feature>
<sequence>MTVSDPLVSVVIPVYNSMPYLTETLQSVLAQDLERFEVIVVDDGSTDGSGEELDRFAEAEDRLVVIHQPNSGWPGAPRNRGLERARGEFVFFMDSDDTIAPHALSAMTAMARERGADVVIPRMKGVAGRGVQSLFERYPQGEIGLARAMETLSPQKLFRREPLERDGLRFPEEKVRLEDGIFVTRAYVLARTIVFCGREPLYFIALRDDGRNISSSSIDPENYVASCRRIAQILLDGVEDPERGARLVWQLFTRKGLRFYAPKRWLRMGVERKRRWVALHRAFLEDLVPVELVERASNPTDRRKAELILAGDVSGLDRLISAEEDLDHRSGVGAVARMANGVELTVSVQPQDPRRGSLIDDGVPPAWRLRAADRLHRLLRPAMGAHLGRGLSRRLADAVSTGSPRVSLLLSGRRSARRIAVPGRIAARDAAGALRYRFVLPDDLLQRFHGDRVDLSTVAEVRGLSGAPVRVALDPSAASAVAISEGVELYATGRGNASLRVAR</sequence>
<dbReference type="EMBL" id="CP035037">
    <property type="protein sequence ID" value="QAB18040.1"/>
    <property type="molecule type" value="Genomic_DNA"/>
</dbReference>
<dbReference type="Proteomes" id="UP000285768">
    <property type="component" value="Chromosome"/>
</dbReference>
<dbReference type="InterPro" id="IPR029044">
    <property type="entry name" value="Nucleotide-diphossugar_trans"/>
</dbReference>
<reference evidence="3 4" key="1">
    <citation type="submission" date="2019-01" db="EMBL/GenBank/DDBJ databases">
        <title>Leucobacter muris sp. nov. isolated from the nose of a laboratory mouse.</title>
        <authorList>
            <person name="Benga L."/>
            <person name="Sproeer C."/>
            <person name="Schumann P."/>
            <person name="Verbarg S."/>
            <person name="Bunk B."/>
            <person name="Engelhardt E."/>
            <person name="Benten P.M."/>
            <person name="Sager M."/>
        </authorList>
    </citation>
    <scope>NUCLEOTIDE SEQUENCE [LARGE SCALE GENOMIC DNA]</scope>
    <source>
        <strain evidence="3 4">DSM 101948</strain>
    </source>
</reference>
<dbReference type="CDD" id="cd00761">
    <property type="entry name" value="Glyco_tranf_GTA_type"/>
    <property type="match status" value="1"/>
</dbReference>
<feature type="domain" description="TarS/TarP linker" evidence="2">
    <location>
        <begin position="220"/>
        <end position="319"/>
    </location>
</feature>
<gene>
    <name evidence="3" type="ORF">Leucomu_09005</name>
</gene>
<evidence type="ECO:0000259" key="1">
    <source>
        <dbReference type="Pfam" id="PF00535"/>
    </source>
</evidence>
<dbReference type="InterPro" id="IPR001173">
    <property type="entry name" value="Glyco_trans_2-like"/>
</dbReference>